<dbReference type="EMBL" id="QLMJ01000015">
    <property type="protein sequence ID" value="RAK31358.1"/>
    <property type="molecule type" value="Genomic_DNA"/>
</dbReference>
<proteinExistence type="inferred from homology"/>
<dbReference type="SUPFAM" id="SSF53448">
    <property type="entry name" value="Nucleotide-diphospho-sugar transferases"/>
    <property type="match status" value="1"/>
</dbReference>
<evidence type="ECO:0000256" key="4">
    <source>
        <dbReference type="ARBA" id="ARBA00022679"/>
    </source>
</evidence>
<comment type="similarity">
    <text evidence="8">Belongs to the glycosyltransferase 2 family. CrtQ subfamily.</text>
</comment>
<evidence type="ECO:0000256" key="8">
    <source>
        <dbReference type="ARBA" id="ARBA00038120"/>
    </source>
</evidence>
<keyword evidence="2" id="KW-1003">Cell membrane</keyword>
<evidence type="ECO:0000313" key="12">
    <source>
        <dbReference type="Proteomes" id="UP000249341"/>
    </source>
</evidence>
<protein>
    <recommendedName>
        <fullName evidence="9">4,4'-diaponeurosporenoate glycosyltransferase</fullName>
    </recommendedName>
</protein>
<dbReference type="GO" id="GO:0016757">
    <property type="term" value="F:glycosyltransferase activity"/>
    <property type="evidence" value="ECO:0007669"/>
    <property type="project" value="UniProtKB-KW"/>
</dbReference>
<dbReference type="Proteomes" id="UP000249341">
    <property type="component" value="Unassembled WGS sequence"/>
</dbReference>
<keyword evidence="3" id="KW-0328">Glycosyltransferase</keyword>
<evidence type="ECO:0000256" key="2">
    <source>
        <dbReference type="ARBA" id="ARBA00022475"/>
    </source>
</evidence>
<gene>
    <name evidence="11" type="ORF">B0I29_115165</name>
</gene>
<comment type="pathway">
    <text evidence="7">Carotenoid biosynthesis; staphyloxanthin biosynthesis; staphyloxanthin from farnesyl diphosphate: step 4/5.</text>
</comment>
<feature type="domain" description="Glycosyltransferase 2-like" evidence="10">
    <location>
        <begin position="5"/>
        <end position="118"/>
    </location>
</feature>
<dbReference type="PANTHER" id="PTHR43646">
    <property type="entry name" value="GLYCOSYLTRANSFERASE"/>
    <property type="match status" value="1"/>
</dbReference>
<sequence length="274" mass="30276">MARITVVVPAFDEQGVIGPCLDALHAQTEPADEIIVVDNNSADGTVAEARLRGVLVLHEVRQGVQHARNTGFDAATGDLIVRIDADTRLPPDYLAQVRAFFADPAVDAATGPVRYYDSAMPGVVARGDAMLRGLCSVGRSRRLDWVFGANMVIRRTAWQAVSPTLCVAEHMHEDLDLGIHLHRGGHAVHYARILVAETSARRIRSDYRSFRQYLLMTERGYADHLGRGGSYARAWVMARVLLIGYPVMKRLYRQNDESRPTCAARKNPMSSQVA</sequence>
<accession>A0A327ZA26</accession>
<dbReference type="GO" id="GO:0005886">
    <property type="term" value="C:plasma membrane"/>
    <property type="evidence" value="ECO:0007669"/>
    <property type="project" value="UniProtKB-SubCell"/>
</dbReference>
<reference evidence="11 12" key="1">
    <citation type="submission" date="2018-06" db="EMBL/GenBank/DDBJ databases">
        <title>Genomic Encyclopedia of Type Strains, Phase III (KMG-III): the genomes of soil and plant-associated and newly described type strains.</title>
        <authorList>
            <person name="Whitman W."/>
        </authorList>
    </citation>
    <scope>NUCLEOTIDE SEQUENCE [LARGE SCALE GENOMIC DNA]</scope>
    <source>
        <strain evidence="11 12">CGMCC 4.7090</strain>
    </source>
</reference>
<organism evidence="11 12">
    <name type="scientific">Actinoplanes lutulentus</name>
    <dbReference type="NCBI Taxonomy" id="1287878"/>
    <lineage>
        <taxon>Bacteria</taxon>
        <taxon>Bacillati</taxon>
        <taxon>Actinomycetota</taxon>
        <taxon>Actinomycetes</taxon>
        <taxon>Micromonosporales</taxon>
        <taxon>Micromonosporaceae</taxon>
        <taxon>Actinoplanes</taxon>
    </lineage>
</organism>
<name>A0A327ZA26_9ACTN</name>
<dbReference type="InterPro" id="IPR001173">
    <property type="entry name" value="Glyco_trans_2-like"/>
</dbReference>
<evidence type="ECO:0000256" key="1">
    <source>
        <dbReference type="ARBA" id="ARBA00004236"/>
    </source>
</evidence>
<evidence type="ECO:0000256" key="6">
    <source>
        <dbReference type="ARBA" id="ARBA00037281"/>
    </source>
</evidence>
<evidence type="ECO:0000256" key="9">
    <source>
        <dbReference type="ARBA" id="ARBA00040345"/>
    </source>
</evidence>
<keyword evidence="12" id="KW-1185">Reference proteome</keyword>
<comment type="function">
    <text evidence="6">Catalyzes the glycosylation of 4,4'-diaponeurosporenoate, i.e. the esterification of glucose at the C1'' position with the carboxyl group of 4,4'-diaponeurosporenic acid, to form glycosyl-4,4'-diaponeurosporenoate. This is a step in the biosynthesis of staphyloxanthin, an orange pigment present in most staphylococci strains.</text>
</comment>
<dbReference type="InterPro" id="IPR029044">
    <property type="entry name" value="Nucleotide-diphossugar_trans"/>
</dbReference>
<dbReference type="AlphaFoldDB" id="A0A327ZA26"/>
<comment type="caution">
    <text evidence="11">The sequence shown here is derived from an EMBL/GenBank/DDBJ whole genome shotgun (WGS) entry which is preliminary data.</text>
</comment>
<keyword evidence="4 11" id="KW-0808">Transferase</keyword>
<dbReference type="Pfam" id="PF00535">
    <property type="entry name" value="Glycos_transf_2"/>
    <property type="match status" value="1"/>
</dbReference>
<evidence type="ECO:0000259" key="10">
    <source>
        <dbReference type="Pfam" id="PF00535"/>
    </source>
</evidence>
<evidence type="ECO:0000256" key="5">
    <source>
        <dbReference type="ARBA" id="ARBA00023136"/>
    </source>
</evidence>
<evidence type="ECO:0000256" key="3">
    <source>
        <dbReference type="ARBA" id="ARBA00022676"/>
    </source>
</evidence>
<comment type="subcellular location">
    <subcellularLocation>
        <location evidence="1">Cell membrane</location>
    </subcellularLocation>
</comment>
<dbReference type="OrthoDB" id="9797391at2"/>
<dbReference type="RefSeq" id="WP_111652273.1">
    <property type="nucleotide sequence ID" value="NZ_JACHWI010000015.1"/>
</dbReference>
<dbReference type="CDD" id="cd00761">
    <property type="entry name" value="Glyco_tranf_GTA_type"/>
    <property type="match status" value="1"/>
</dbReference>
<dbReference type="Gene3D" id="3.90.550.10">
    <property type="entry name" value="Spore Coat Polysaccharide Biosynthesis Protein SpsA, Chain A"/>
    <property type="match status" value="1"/>
</dbReference>
<keyword evidence="5" id="KW-0472">Membrane</keyword>
<dbReference type="PANTHER" id="PTHR43646:SF2">
    <property type="entry name" value="GLYCOSYLTRANSFERASE 2-LIKE DOMAIN-CONTAINING PROTEIN"/>
    <property type="match status" value="1"/>
</dbReference>
<evidence type="ECO:0000313" key="11">
    <source>
        <dbReference type="EMBL" id="RAK31358.1"/>
    </source>
</evidence>
<evidence type="ECO:0000256" key="7">
    <source>
        <dbReference type="ARBA" id="ARBA00037904"/>
    </source>
</evidence>